<keyword evidence="3" id="KW-1133">Transmembrane helix</keyword>
<dbReference type="InterPro" id="IPR001322">
    <property type="entry name" value="Lamin_tail_dom"/>
</dbReference>
<evidence type="ECO:0000313" key="6">
    <source>
        <dbReference type="EMBL" id="RLP68646.1"/>
    </source>
</evidence>
<dbReference type="SUPFAM" id="SSF55816">
    <property type="entry name" value="5'-nucleotidase (syn. UDP-sugar hydrolase), C-terminal domain"/>
    <property type="match status" value="1"/>
</dbReference>
<evidence type="ECO:0000256" key="4">
    <source>
        <dbReference type="SAM" id="SignalP"/>
    </source>
</evidence>
<dbReference type="GO" id="GO:0009166">
    <property type="term" value="P:nucleotide catabolic process"/>
    <property type="evidence" value="ECO:0007669"/>
    <property type="project" value="InterPro"/>
</dbReference>
<dbReference type="Gene3D" id="3.90.780.10">
    <property type="entry name" value="5'-Nucleotidase, C-terminal domain"/>
    <property type="match status" value="1"/>
</dbReference>
<keyword evidence="3" id="KW-0472">Membrane</keyword>
<dbReference type="GO" id="GO:0030288">
    <property type="term" value="C:outer membrane-bounded periplasmic space"/>
    <property type="evidence" value="ECO:0007669"/>
    <property type="project" value="TreeGrafter"/>
</dbReference>
<dbReference type="Gene3D" id="3.60.21.10">
    <property type="match status" value="1"/>
</dbReference>
<dbReference type="InterPro" id="IPR004843">
    <property type="entry name" value="Calcineurin-like_PHP"/>
</dbReference>
<feature type="region of interest" description="Disordered" evidence="2">
    <location>
        <begin position="174"/>
        <end position="264"/>
    </location>
</feature>
<dbReference type="GO" id="GO:0008768">
    <property type="term" value="F:UDP-sugar diphosphatase activity"/>
    <property type="evidence" value="ECO:0007669"/>
    <property type="project" value="TreeGrafter"/>
</dbReference>
<protein>
    <submittedName>
        <fullName evidence="6">ExeM/NucH family extracellular endonuclease</fullName>
    </submittedName>
</protein>
<dbReference type="InterPro" id="IPR005135">
    <property type="entry name" value="Endo/exonuclease/phosphatase"/>
</dbReference>
<feature type="domain" description="LTD" evidence="5">
    <location>
        <begin position="29"/>
        <end position="169"/>
    </location>
</feature>
<comment type="caution">
    <text evidence="6">The sequence shown here is derived from an EMBL/GenBank/DDBJ whole genome shotgun (WGS) entry which is preliminary data.</text>
</comment>
<feature type="compositionally biased region" description="Gly residues" evidence="2">
    <location>
        <begin position="1579"/>
        <end position="1595"/>
    </location>
</feature>
<evidence type="ECO:0000259" key="5">
    <source>
        <dbReference type="PROSITE" id="PS51841"/>
    </source>
</evidence>
<evidence type="ECO:0000313" key="7">
    <source>
        <dbReference type="Proteomes" id="UP000270299"/>
    </source>
</evidence>
<dbReference type="CDD" id="cd10283">
    <property type="entry name" value="MnuA_DNase1-like"/>
    <property type="match status" value="1"/>
</dbReference>
<feature type="compositionally biased region" description="Polar residues" evidence="2">
    <location>
        <begin position="203"/>
        <end position="222"/>
    </location>
</feature>
<sequence>MLLSKRLWRTTALASLVGLAAAPLAVLPASASVDSTGVVINEAYLSGGSAGAAFSNKFVELYNPTDAAIDISDWSLQYRSATGEGAPSSVVDLNGTIPAKGYYLVGGGSNGNNGSPLPVPDTSLGGFDLSGASGTIILATVPTALTADQLPAGSTTGNALIVDALGYGTSNTFETAPATAPSGNTDVKSLNRTGFADTDDNASDFSLSATITPQNIASSDPSIPTDPPTDPEDPTEPTDPTEPPVEPGTVPIAEIQGTGDVSPLVGDTVTTSGIVTAVYETGGFDGYYLQTPGTGANAAGQTASDAIFVYSPSTVASVDTGAYVEITGAVSEYFGLTQVTVADANGLTTLDATTVTAPVPAAVAFPTENAARERLEGMLMAPAGNYTVTDVYSTNQYGEIGLVAATTPLVNPTVLGAPGTPAHDAAAARFGAELVTLDDGSTINFLSSANNGANKNIPVPYLSTTAPVRVGAPVTFTDPVILDYRNNNWKFQPTSHLTGDNADTVQPATFGNTRTAAPANVGGDITLATFNVLNYFATTGADRTGCTFYTDRDGNPITVNNSDAAGCGVRGAADAANLARQQAKIVNAINALDADVVSLEEIENSARVDKDRDFALGVLVDALNADAGNDVWSFVPSPEDVPENEDVIRTAYIYKADAVETVGTGRILLDSPAFSNAREPNAQAFKPAQGADSEAFIVIANHFKSKSDSGATGDNVDSGEGAYTGDRVRQAEALVAFADELTAEWGTERVFLTGDFNSYAQESPIQVLEDAGYISQGDKSGKYTYQFGKAIGSLDYIFASGEADTTVTGADVWNINSVESIALEYSRYNYNATNFYDESPYRSSDHDPVLVGIDADSTTSILNLLNINDFHGRIDANTVKFAGTIESLKAQFGADQSLFLSAGDNIGASLFASSSLLDQPTIDVLNALGLAAAAVGNHEFDQGYDDLVDRVMNGGQNARFPYLGANVYLKGTSTPALDEYAIFEVDGVDVAVIGAVTEETPTLVSPGGITDLEFGDPVEAVNRVAAQLSDGDESNGEADVIVAEFHEGAGAGIPDGSTLEEEVLAGGAFADIVSKTSAEVDAIFTGHTHKQYAWDAPVPGVSGETRPILQTGSYGENIGQIVLTVDTASGDVTSYEARNVVRVTTEDAELIATYPAVAEVDRIVRAAIAESNVIGNQVVGSATAPITTAFANGVRDDRSSESTLGNLVANSLVESLSSADRGSAEIGVVNPGGLRADLAAGDITYAQANAVLPFLNNLWTTTLDGEQFKELLEQQWQLDADGNVPSRPYLQLGLSDNVSYTFDPARTQGDRITSITVNGAPIDPAADYRIGSFSFLLQGGDNFRIFNEGVNTRDSGLVDRDAWIDYIRTNSPLSPSFDRRSVQVTGIPTGPVAEGSTLTLNLAKLDLTSAGSPVNTSVTAAIDGATVATSPVTAGEATVSFTVPDGAGEKTLTIVAQESGTTVTLPLTVTSGAPTPAPEDELTEALKDLITVIGAFVRGEDVAIQLLQEWIGKYVSIWLYSEPIMLSDGLVQVGEDGRVTVTVPEDAPLGDHRLVVLDENGDVISWTDVEVLAAAAGPGDPGEPGDGGGAAGPGRPGSLSNTGGEIAPAIAFALLLLMAGTTALIVSRRRTA</sequence>
<dbReference type="Pfam" id="PF03372">
    <property type="entry name" value="Exo_endo_phos"/>
    <property type="match status" value="1"/>
</dbReference>
<keyword evidence="1 4" id="KW-0732">Signal</keyword>
<dbReference type="PANTHER" id="PTHR11575">
    <property type="entry name" value="5'-NUCLEOTIDASE-RELATED"/>
    <property type="match status" value="1"/>
</dbReference>
<dbReference type="Pfam" id="PF00932">
    <property type="entry name" value="LTD"/>
    <property type="match status" value="1"/>
</dbReference>
<dbReference type="Gene3D" id="3.60.10.10">
    <property type="entry name" value="Endonuclease/exonuclease/phosphatase"/>
    <property type="match status" value="1"/>
</dbReference>
<proteinExistence type="predicted"/>
<dbReference type="GO" id="GO:0004519">
    <property type="term" value="F:endonuclease activity"/>
    <property type="evidence" value="ECO:0007669"/>
    <property type="project" value="UniProtKB-KW"/>
</dbReference>
<dbReference type="CDD" id="cd04486">
    <property type="entry name" value="YhcR_OBF_like"/>
    <property type="match status" value="1"/>
</dbReference>
<evidence type="ECO:0000256" key="2">
    <source>
        <dbReference type="SAM" id="MobiDB-lite"/>
    </source>
</evidence>
<organism evidence="6 7">
    <name type="scientific">Mycetocola manganoxydans</name>
    <dbReference type="NCBI Taxonomy" id="699879"/>
    <lineage>
        <taxon>Bacteria</taxon>
        <taxon>Bacillati</taxon>
        <taxon>Actinomycetota</taxon>
        <taxon>Actinomycetes</taxon>
        <taxon>Micrococcales</taxon>
        <taxon>Microbacteriaceae</taxon>
        <taxon>Mycetocola</taxon>
    </lineage>
</organism>
<keyword evidence="3" id="KW-0812">Transmembrane</keyword>
<feature type="region of interest" description="Disordered" evidence="2">
    <location>
        <begin position="1575"/>
        <end position="1600"/>
    </location>
</feature>
<gene>
    <name evidence="6" type="ORF">D9V29_13030</name>
</gene>
<dbReference type="RefSeq" id="WP_121673764.1">
    <property type="nucleotide sequence ID" value="NZ_BMXM01000003.1"/>
</dbReference>
<dbReference type="NCBIfam" id="NF033681">
    <property type="entry name" value="ExeM_NucH_DNase"/>
    <property type="match status" value="1"/>
</dbReference>
<dbReference type="PRINTS" id="PR01607">
    <property type="entry name" value="APYRASEFAMLY"/>
</dbReference>
<dbReference type="InterPro" id="IPR006179">
    <property type="entry name" value="5_nucleotidase/apyrase"/>
</dbReference>
<keyword evidence="6" id="KW-0255">Endonuclease</keyword>
<evidence type="ECO:0000256" key="3">
    <source>
        <dbReference type="SAM" id="Phobius"/>
    </source>
</evidence>
<keyword evidence="7" id="KW-1185">Reference proteome</keyword>
<feature type="signal peptide" evidence="4">
    <location>
        <begin position="1"/>
        <end position="31"/>
    </location>
</feature>
<dbReference type="PROSITE" id="PS51841">
    <property type="entry name" value="LTD"/>
    <property type="match status" value="1"/>
</dbReference>
<dbReference type="SUPFAM" id="SSF74853">
    <property type="entry name" value="Lamin A/C globular tail domain"/>
    <property type="match status" value="1"/>
</dbReference>
<feature type="compositionally biased region" description="Polar residues" evidence="2">
    <location>
        <begin position="181"/>
        <end position="192"/>
    </location>
</feature>
<dbReference type="InterPro" id="IPR029052">
    <property type="entry name" value="Metallo-depent_PP-like"/>
</dbReference>
<dbReference type="Proteomes" id="UP000270299">
    <property type="component" value="Unassembled WGS sequence"/>
</dbReference>
<feature type="transmembrane region" description="Helical" evidence="3">
    <location>
        <begin position="1606"/>
        <end position="1626"/>
    </location>
</feature>
<reference evidence="6 7" key="1">
    <citation type="submission" date="2018-10" db="EMBL/GenBank/DDBJ databases">
        <authorList>
            <person name="Li J."/>
        </authorList>
    </citation>
    <scope>NUCLEOTIDE SEQUENCE [LARGE SCALE GENOMIC DNA]</scope>
    <source>
        <strain evidence="6 7">CCTCC AB209002</strain>
    </source>
</reference>
<dbReference type="Pfam" id="PF00149">
    <property type="entry name" value="Metallophos"/>
    <property type="match status" value="1"/>
</dbReference>
<keyword evidence="6" id="KW-0540">Nuclease</keyword>
<keyword evidence="6" id="KW-0378">Hydrolase</keyword>
<dbReference type="InterPro" id="IPR036415">
    <property type="entry name" value="Lamin_tail_dom_sf"/>
</dbReference>
<dbReference type="Pfam" id="PF02872">
    <property type="entry name" value="5_nucleotid_C"/>
    <property type="match status" value="1"/>
</dbReference>
<dbReference type="SUPFAM" id="SSF56219">
    <property type="entry name" value="DNase I-like"/>
    <property type="match status" value="1"/>
</dbReference>
<dbReference type="SUPFAM" id="SSF56300">
    <property type="entry name" value="Metallo-dependent phosphatases"/>
    <property type="match status" value="1"/>
</dbReference>
<dbReference type="PANTHER" id="PTHR11575:SF24">
    <property type="entry name" value="5'-NUCLEOTIDASE"/>
    <property type="match status" value="1"/>
</dbReference>
<evidence type="ECO:0000256" key="1">
    <source>
        <dbReference type="ARBA" id="ARBA00022729"/>
    </source>
</evidence>
<dbReference type="InterPro" id="IPR047971">
    <property type="entry name" value="ExeM-like"/>
</dbReference>
<dbReference type="GO" id="GO:0008253">
    <property type="term" value="F:5'-nucleotidase activity"/>
    <property type="evidence" value="ECO:0007669"/>
    <property type="project" value="TreeGrafter"/>
</dbReference>
<dbReference type="OrthoDB" id="1016457at2"/>
<dbReference type="InterPro" id="IPR008334">
    <property type="entry name" value="5'-Nucleotdase_C"/>
</dbReference>
<dbReference type="InterPro" id="IPR036691">
    <property type="entry name" value="Endo/exonu/phosph_ase_sf"/>
</dbReference>
<feature type="chain" id="PRO_5018110292" evidence="4">
    <location>
        <begin position="32"/>
        <end position="1632"/>
    </location>
</feature>
<accession>A0A3L6ZKX9</accession>
<name>A0A3L6ZKX9_9MICO</name>
<dbReference type="InterPro" id="IPR036907">
    <property type="entry name" value="5'-Nucleotdase_C_sf"/>
</dbReference>
<dbReference type="EMBL" id="RCUV01000019">
    <property type="protein sequence ID" value="RLP68646.1"/>
    <property type="molecule type" value="Genomic_DNA"/>
</dbReference>